<dbReference type="CDD" id="cd06661">
    <property type="entry name" value="GGCT_like"/>
    <property type="match status" value="1"/>
</dbReference>
<proteinExistence type="inferred from homology"/>
<evidence type="ECO:0000259" key="5">
    <source>
        <dbReference type="Pfam" id="PF06094"/>
    </source>
</evidence>
<evidence type="ECO:0000256" key="3">
    <source>
        <dbReference type="ARBA" id="ARBA00030602"/>
    </source>
</evidence>
<evidence type="ECO:0000313" key="6">
    <source>
        <dbReference type="EMBL" id="KAK4181406.1"/>
    </source>
</evidence>
<dbReference type="SUPFAM" id="SSF110857">
    <property type="entry name" value="Gamma-glutamyl cyclotransferase-like"/>
    <property type="match status" value="1"/>
</dbReference>
<dbReference type="Gene3D" id="3.10.490.10">
    <property type="entry name" value="Gamma-glutamyl cyclotransferase-like"/>
    <property type="match status" value="1"/>
</dbReference>
<evidence type="ECO:0000256" key="4">
    <source>
        <dbReference type="SAM" id="MobiDB-lite"/>
    </source>
</evidence>
<dbReference type="GO" id="GO:0016740">
    <property type="term" value="F:transferase activity"/>
    <property type="evidence" value="ECO:0007669"/>
    <property type="project" value="UniProtKB-KW"/>
</dbReference>
<reference evidence="6" key="1">
    <citation type="journal article" date="2023" name="Mol. Phylogenet. Evol.">
        <title>Genome-scale phylogeny and comparative genomics of the fungal order Sordariales.</title>
        <authorList>
            <person name="Hensen N."/>
            <person name="Bonometti L."/>
            <person name="Westerberg I."/>
            <person name="Brannstrom I.O."/>
            <person name="Guillou S."/>
            <person name="Cros-Aarteil S."/>
            <person name="Calhoun S."/>
            <person name="Haridas S."/>
            <person name="Kuo A."/>
            <person name="Mondo S."/>
            <person name="Pangilinan J."/>
            <person name="Riley R."/>
            <person name="LaButti K."/>
            <person name="Andreopoulos B."/>
            <person name="Lipzen A."/>
            <person name="Chen C."/>
            <person name="Yan M."/>
            <person name="Daum C."/>
            <person name="Ng V."/>
            <person name="Clum A."/>
            <person name="Steindorff A."/>
            <person name="Ohm R.A."/>
            <person name="Martin F."/>
            <person name="Silar P."/>
            <person name="Natvig D.O."/>
            <person name="Lalanne C."/>
            <person name="Gautier V."/>
            <person name="Ament-Velasquez S.L."/>
            <person name="Kruys A."/>
            <person name="Hutchinson M.I."/>
            <person name="Powell A.J."/>
            <person name="Barry K."/>
            <person name="Miller A.N."/>
            <person name="Grigoriev I.V."/>
            <person name="Debuchy R."/>
            <person name="Gladieux P."/>
            <person name="Hiltunen Thoren M."/>
            <person name="Johannesson H."/>
        </authorList>
    </citation>
    <scope>NUCLEOTIDE SEQUENCE</scope>
    <source>
        <strain evidence="6">CBS 892.96</strain>
    </source>
</reference>
<accession>A0AAN6WGH6</accession>
<dbReference type="InterPro" id="IPR036568">
    <property type="entry name" value="GGCT-like_sf"/>
</dbReference>
<organism evidence="6 7">
    <name type="scientific">Triangularia setosa</name>
    <dbReference type="NCBI Taxonomy" id="2587417"/>
    <lineage>
        <taxon>Eukaryota</taxon>
        <taxon>Fungi</taxon>
        <taxon>Dikarya</taxon>
        <taxon>Ascomycota</taxon>
        <taxon>Pezizomycotina</taxon>
        <taxon>Sordariomycetes</taxon>
        <taxon>Sordariomycetidae</taxon>
        <taxon>Sordariales</taxon>
        <taxon>Podosporaceae</taxon>
        <taxon>Triangularia</taxon>
    </lineage>
</organism>
<dbReference type="PANTHER" id="PTHR31544:SF2">
    <property type="entry name" value="AIG2-LIKE PROTEIN D"/>
    <property type="match status" value="1"/>
</dbReference>
<dbReference type="InterPro" id="IPR045038">
    <property type="entry name" value="AIG2-like"/>
</dbReference>
<dbReference type="InterPro" id="IPR009288">
    <property type="entry name" value="AIG2-like_dom"/>
</dbReference>
<evidence type="ECO:0000313" key="7">
    <source>
        <dbReference type="Proteomes" id="UP001302321"/>
    </source>
</evidence>
<comment type="caution">
    <text evidence="6">The sequence shown here is derived from an EMBL/GenBank/DDBJ whole genome shotgun (WGS) entry which is preliminary data.</text>
</comment>
<feature type="region of interest" description="Disordered" evidence="4">
    <location>
        <begin position="1"/>
        <end position="30"/>
    </location>
</feature>
<reference evidence="6" key="2">
    <citation type="submission" date="2023-05" db="EMBL/GenBank/DDBJ databases">
        <authorList>
            <consortium name="Lawrence Berkeley National Laboratory"/>
            <person name="Steindorff A."/>
            <person name="Hensen N."/>
            <person name="Bonometti L."/>
            <person name="Westerberg I."/>
            <person name="Brannstrom I.O."/>
            <person name="Guillou S."/>
            <person name="Cros-Aarteil S."/>
            <person name="Calhoun S."/>
            <person name="Haridas S."/>
            <person name="Kuo A."/>
            <person name="Mondo S."/>
            <person name="Pangilinan J."/>
            <person name="Riley R."/>
            <person name="Labutti K."/>
            <person name="Andreopoulos B."/>
            <person name="Lipzen A."/>
            <person name="Chen C."/>
            <person name="Yanf M."/>
            <person name="Daum C."/>
            <person name="Ng V."/>
            <person name="Clum A."/>
            <person name="Ohm R."/>
            <person name="Martin F."/>
            <person name="Silar P."/>
            <person name="Natvig D."/>
            <person name="Lalanne C."/>
            <person name="Gautier V."/>
            <person name="Ament-Velasquez S.L."/>
            <person name="Kruys A."/>
            <person name="Hutchinson M.I."/>
            <person name="Powell A.J."/>
            <person name="Barry K."/>
            <person name="Miller A.N."/>
            <person name="Grigoriev I.V."/>
            <person name="Debuchy R."/>
            <person name="Gladieux P."/>
            <person name="Thoren M.H."/>
            <person name="Johannesson H."/>
        </authorList>
    </citation>
    <scope>NUCLEOTIDE SEQUENCE</scope>
    <source>
        <strain evidence="6">CBS 892.96</strain>
    </source>
</reference>
<sequence length="196" mass="21294">MLTTNTDSSPNSPNPTVGSSGTTPNSSTKTAGKLELLSRLDRFKPQSSPFPVHLGLFAYGTLTIDAVMHALLDRVPPSKATTAPGWRAAGLPDLPYPGLVLDPTSNAPGRVYNDLAEREWAILDAFENPKYDIARVTLGNGAEEALAYVWPADPPALAATWNVDCIDTEGMEDYLAMCVEFRQEWEESQKSKELIV</sequence>
<keyword evidence="2" id="KW-0808">Transferase</keyword>
<dbReference type="EMBL" id="MU866087">
    <property type="protein sequence ID" value="KAK4181406.1"/>
    <property type="molecule type" value="Genomic_DNA"/>
</dbReference>
<comment type="similarity">
    <text evidence="1">Belongs to the gamma-glutamylcyclotransferase family.</text>
</comment>
<dbReference type="InterPro" id="IPR013024">
    <property type="entry name" value="GGCT-like"/>
</dbReference>
<name>A0AAN6WGH6_9PEZI</name>
<evidence type="ECO:0000256" key="1">
    <source>
        <dbReference type="ARBA" id="ARBA00008861"/>
    </source>
</evidence>
<keyword evidence="7" id="KW-1185">Reference proteome</keyword>
<dbReference type="AlphaFoldDB" id="A0AAN6WGH6"/>
<protein>
    <recommendedName>
        <fullName evidence="3">Putative gamma-glutamylcyclotransferase</fullName>
    </recommendedName>
</protein>
<feature type="domain" description="Gamma-glutamylcyclotransferase AIG2-like" evidence="5">
    <location>
        <begin position="56"/>
        <end position="152"/>
    </location>
</feature>
<dbReference type="Pfam" id="PF06094">
    <property type="entry name" value="GGACT"/>
    <property type="match status" value="1"/>
</dbReference>
<dbReference type="Proteomes" id="UP001302321">
    <property type="component" value="Unassembled WGS sequence"/>
</dbReference>
<dbReference type="PANTHER" id="PTHR31544">
    <property type="entry name" value="AIG2-LIKE PROTEIN D"/>
    <property type="match status" value="1"/>
</dbReference>
<evidence type="ECO:0000256" key="2">
    <source>
        <dbReference type="ARBA" id="ARBA00022679"/>
    </source>
</evidence>
<gene>
    <name evidence="6" type="ORF">QBC36DRAFT_366931</name>
</gene>